<name>A0A6A5S743_9PLEO</name>
<dbReference type="AlphaFoldDB" id="A0A6A5S743"/>
<evidence type="ECO:0000313" key="1">
    <source>
        <dbReference type="EMBL" id="KAF1935872.1"/>
    </source>
</evidence>
<feature type="non-terminal residue" evidence="1">
    <location>
        <position position="1"/>
    </location>
</feature>
<dbReference type="OrthoDB" id="37659at2759"/>
<gene>
    <name evidence="1" type="ORF">EJ02DRAFT_360504</name>
</gene>
<protein>
    <submittedName>
        <fullName evidence="1">Uncharacterized protein</fullName>
    </submittedName>
</protein>
<keyword evidence="2" id="KW-1185">Reference proteome</keyword>
<accession>A0A6A5S743</accession>
<proteinExistence type="predicted"/>
<organism evidence="1 2">
    <name type="scientific">Clathrospora elynae</name>
    <dbReference type="NCBI Taxonomy" id="706981"/>
    <lineage>
        <taxon>Eukaryota</taxon>
        <taxon>Fungi</taxon>
        <taxon>Dikarya</taxon>
        <taxon>Ascomycota</taxon>
        <taxon>Pezizomycotina</taxon>
        <taxon>Dothideomycetes</taxon>
        <taxon>Pleosporomycetidae</taxon>
        <taxon>Pleosporales</taxon>
        <taxon>Diademaceae</taxon>
        <taxon>Clathrospora</taxon>
    </lineage>
</organism>
<dbReference type="EMBL" id="ML976228">
    <property type="protein sequence ID" value="KAF1935872.1"/>
    <property type="molecule type" value="Genomic_DNA"/>
</dbReference>
<dbReference type="Proteomes" id="UP000800038">
    <property type="component" value="Unassembled WGS sequence"/>
</dbReference>
<reference evidence="1" key="1">
    <citation type="journal article" date="2020" name="Stud. Mycol.">
        <title>101 Dothideomycetes genomes: a test case for predicting lifestyles and emergence of pathogens.</title>
        <authorList>
            <person name="Haridas S."/>
            <person name="Albert R."/>
            <person name="Binder M."/>
            <person name="Bloem J."/>
            <person name="Labutti K."/>
            <person name="Salamov A."/>
            <person name="Andreopoulos B."/>
            <person name="Baker S."/>
            <person name="Barry K."/>
            <person name="Bills G."/>
            <person name="Bluhm B."/>
            <person name="Cannon C."/>
            <person name="Castanera R."/>
            <person name="Culley D."/>
            <person name="Daum C."/>
            <person name="Ezra D."/>
            <person name="Gonzalez J."/>
            <person name="Henrissat B."/>
            <person name="Kuo A."/>
            <person name="Liang C."/>
            <person name="Lipzen A."/>
            <person name="Lutzoni F."/>
            <person name="Magnuson J."/>
            <person name="Mondo S."/>
            <person name="Nolan M."/>
            <person name="Ohm R."/>
            <person name="Pangilinan J."/>
            <person name="Park H.-J."/>
            <person name="Ramirez L."/>
            <person name="Alfaro M."/>
            <person name="Sun H."/>
            <person name="Tritt A."/>
            <person name="Yoshinaga Y."/>
            <person name="Zwiers L.-H."/>
            <person name="Turgeon B."/>
            <person name="Goodwin S."/>
            <person name="Spatafora J."/>
            <person name="Crous P."/>
            <person name="Grigoriev I."/>
        </authorList>
    </citation>
    <scope>NUCLEOTIDE SEQUENCE</scope>
    <source>
        <strain evidence="1">CBS 161.51</strain>
    </source>
</reference>
<evidence type="ECO:0000313" key="2">
    <source>
        <dbReference type="Proteomes" id="UP000800038"/>
    </source>
</evidence>
<sequence>HTALCLRSDNGATAMIVHITGPNTEYTLGMRVSYEPTSSVSLAREVSVRRLTTPMSKFQLATIIYQTPIDNSSREFNR</sequence>